<keyword evidence="1" id="KW-0812">Transmembrane</keyword>
<dbReference type="Proteomes" id="UP001199816">
    <property type="component" value="Unassembled WGS sequence"/>
</dbReference>
<proteinExistence type="predicted"/>
<comment type="caution">
    <text evidence="2">The sequence shown here is derived from an EMBL/GenBank/DDBJ whole genome shotgun (WGS) entry which is preliminary data.</text>
</comment>
<organism evidence="2 3">
    <name type="scientific">Niabella pedocola</name>
    <dbReference type="NCBI Taxonomy" id="1752077"/>
    <lineage>
        <taxon>Bacteria</taxon>
        <taxon>Pseudomonadati</taxon>
        <taxon>Bacteroidota</taxon>
        <taxon>Chitinophagia</taxon>
        <taxon>Chitinophagales</taxon>
        <taxon>Chitinophagaceae</taxon>
        <taxon>Niabella</taxon>
    </lineage>
</organism>
<evidence type="ECO:0000313" key="2">
    <source>
        <dbReference type="EMBL" id="MCD2424139.1"/>
    </source>
</evidence>
<feature type="transmembrane region" description="Helical" evidence="1">
    <location>
        <begin position="120"/>
        <end position="137"/>
    </location>
</feature>
<accession>A0ABS8PSU2</accession>
<sequence>MLKRNGFRPGISFLCSMDSRMVLDSDNELREKIDEQPRFQKVIATLLSYIFHPVFVPIYVIYFLLYIEPFLFYGTTEDGRLMVLLQAIVNYTFFPLISVLLLRGLKFIPSIKLKERKDRIIPFIICNIWYFWIWYVWRNLEGMPREMVVFSMGVFMASSIGLLMNIYIKVSMHGIALGTAVSFLCLLGFEYGQGMGIYIMIALLIAGLVSTARLLLSDHTAKEVYLGLIAGTLGLLIAQMVV</sequence>
<dbReference type="EMBL" id="JAJNEC010000005">
    <property type="protein sequence ID" value="MCD2424139.1"/>
    <property type="molecule type" value="Genomic_DNA"/>
</dbReference>
<feature type="transmembrane region" description="Helical" evidence="1">
    <location>
        <begin position="87"/>
        <end position="108"/>
    </location>
</feature>
<keyword evidence="3" id="KW-1185">Reference proteome</keyword>
<evidence type="ECO:0008006" key="4">
    <source>
        <dbReference type="Google" id="ProtNLM"/>
    </source>
</evidence>
<name>A0ABS8PSU2_9BACT</name>
<feature type="transmembrane region" description="Helical" evidence="1">
    <location>
        <begin position="175"/>
        <end position="191"/>
    </location>
</feature>
<keyword evidence="1" id="KW-0472">Membrane</keyword>
<keyword evidence="1" id="KW-1133">Transmembrane helix</keyword>
<dbReference type="RefSeq" id="WP_231005394.1">
    <property type="nucleotide sequence ID" value="NZ_JAJNEC010000005.1"/>
</dbReference>
<evidence type="ECO:0000313" key="3">
    <source>
        <dbReference type="Proteomes" id="UP001199816"/>
    </source>
</evidence>
<feature type="transmembrane region" description="Helical" evidence="1">
    <location>
        <begin position="223"/>
        <end position="241"/>
    </location>
</feature>
<protein>
    <recommendedName>
        <fullName evidence="4">Phosphatase PAP2 family protein</fullName>
    </recommendedName>
</protein>
<feature type="transmembrane region" description="Helical" evidence="1">
    <location>
        <begin position="149"/>
        <end position="168"/>
    </location>
</feature>
<evidence type="ECO:0000256" key="1">
    <source>
        <dbReference type="SAM" id="Phobius"/>
    </source>
</evidence>
<reference evidence="2 3" key="1">
    <citation type="submission" date="2021-11" db="EMBL/GenBank/DDBJ databases">
        <title>Genomic of Niabella pedocola.</title>
        <authorList>
            <person name="Wu T."/>
        </authorList>
    </citation>
    <scope>NUCLEOTIDE SEQUENCE [LARGE SCALE GENOMIC DNA]</scope>
    <source>
        <strain evidence="2 3">JCM 31011</strain>
    </source>
</reference>
<feature type="transmembrane region" description="Helical" evidence="1">
    <location>
        <begin position="42"/>
        <end position="67"/>
    </location>
</feature>
<feature type="transmembrane region" description="Helical" evidence="1">
    <location>
        <begin position="197"/>
        <end position="216"/>
    </location>
</feature>
<gene>
    <name evidence="2" type="ORF">LQ567_15270</name>
</gene>